<name>A0A1M6FDP9_9FLAO</name>
<accession>A0A1M6FDP9</accession>
<feature type="domain" description="Lipid/polyisoprenoid-binding YceI-like" evidence="1">
    <location>
        <begin position="47"/>
        <end position="192"/>
    </location>
</feature>
<dbReference type="STRING" id="683124.SAMN05444337_1200"/>
<dbReference type="SUPFAM" id="SSF101874">
    <property type="entry name" value="YceI-like"/>
    <property type="match status" value="1"/>
</dbReference>
<dbReference type="Gene3D" id="2.40.128.110">
    <property type="entry name" value="Lipid/polyisoprenoid-binding, YceI-like"/>
    <property type="match status" value="1"/>
</dbReference>
<evidence type="ECO:0000313" key="3">
    <source>
        <dbReference type="Proteomes" id="UP000184232"/>
    </source>
</evidence>
<proteinExistence type="predicted"/>
<dbReference type="InterPro" id="IPR007372">
    <property type="entry name" value="Lipid/polyisoprenoid-bd_YceI"/>
</dbReference>
<dbReference type="Pfam" id="PF04264">
    <property type="entry name" value="YceI"/>
    <property type="match status" value="1"/>
</dbReference>
<keyword evidence="3" id="KW-1185">Reference proteome</keyword>
<protein>
    <submittedName>
        <fullName evidence="2">YceI-like domain-containing protein</fullName>
    </submittedName>
</protein>
<gene>
    <name evidence="2" type="ORF">SAMN05444337_1200</name>
</gene>
<dbReference type="OrthoDB" id="9794147at2"/>
<evidence type="ECO:0000313" key="2">
    <source>
        <dbReference type="EMBL" id="SHI95766.1"/>
    </source>
</evidence>
<dbReference type="AlphaFoldDB" id="A0A1M6FDP9"/>
<evidence type="ECO:0000259" key="1">
    <source>
        <dbReference type="Pfam" id="PF04264"/>
    </source>
</evidence>
<dbReference type="EMBL" id="FQZH01000001">
    <property type="protein sequence ID" value="SHI95766.1"/>
    <property type="molecule type" value="Genomic_DNA"/>
</dbReference>
<dbReference type="Proteomes" id="UP000184232">
    <property type="component" value="Unassembled WGS sequence"/>
</dbReference>
<sequence>MKSEIIKLGKNVLVAFLLVSGVLVAQESKVNVKESKLTVLGTSNLHDWHANAEVMSGKGTFVSEGNTLKEVKSLNFVLTSEGLKSGKSGMDKNTYKALKTETYKNIEFKLLSVAKITKKSEGVFAVETQGNLTICGVTKKVNQTFTVKVTGGKYLLSGKQTIDMTTYGIEPPTALMGTIKTGKDVTADFSVTYN</sequence>
<dbReference type="InterPro" id="IPR036761">
    <property type="entry name" value="TTHA0802/YceI-like_sf"/>
</dbReference>
<reference evidence="2 3" key="1">
    <citation type="submission" date="2016-11" db="EMBL/GenBank/DDBJ databases">
        <authorList>
            <person name="Jaros S."/>
            <person name="Januszkiewicz K."/>
            <person name="Wedrychowicz H."/>
        </authorList>
    </citation>
    <scope>NUCLEOTIDE SEQUENCE [LARGE SCALE GENOMIC DNA]</scope>
    <source>
        <strain evidence="2 3">DSM 22807</strain>
    </source>
</reference>
<dbReference type="RefSeq" id="WP_072782939.1">
    <property type="nucleotide sequence ID" value="NZ_FQZH01000001.1"/>
</dbReference>
<organism evidence="2 3">
    <name type="scientific">Flavobacterium haoranii</name>
    <dbReference type="NCBI Taxonomy" id="683124"/>
    <lineage>
        <taxon>Bacteria</taxon>
        <taxon>Pseudomonadati</taxon>
        <taxon>Bacteroidota</taxon>
        <taxon>Flavobacteriia</taxon>
        <taxon>Flavobacteriales</taxon>
        <taxon>Flavobacteriaceae</taxon>
        <taxon>Flavobacterium</taxon>
    </lineage>
</organism>